<dbReference type="RefSeq" id="XP_001022010.1">
    <property type="nucleotide sequence ID" value="XM_001022010.1"/>
</dbReference>
<feature type="compositionally biased region" description="Low complexity" evidence="1">
    <location>
        <begin position="48"/>
        <end position="69"/>
    </location>
</feature>
<protein>
    <submittedName>
        <fullName evidence="2">Uncharacterized protein</fullName>
    </submittedName>
</protein>
<feature type="compositionally biased region" description="Polar residues" evidence="1">
    <location>
        <begin position="22"/>
        <end position="39"/>
    </location>
</feature>
<dbReference type="EMBL" id="GG662556">
    <property type="protein sequence ID" value="EAS01765.1"/>
    <property type="molecule type" value="Genomic_DNA"/>
</dbReference>
<proteinExistence type="predicted"/>
<dbReference type="AlphaFoldDB" id="I7MGN7"/>
<dbReference type="KEGG" id="tet:TTHERM_00564110"/>
<reference evidence="3" key="1">
    <citation type="journal article" date="2006" name="PLoS Biol.">
        <title>Macronuclear genome sequence of the ciliate Tetrahymena thermophila, a model eukaryote.</title>
        <authorList>
            <person name="Eisen J.A."/>
            <person name="Coyne R.S."/>
            <person name="Wu M."/>
            <person name="Wu D."/>
            <person name="Thiagarajan M."/>
            <person name="Wortman J.R."/>
            <person name="Badger J.H."/>
            <person name="Ren Q."/>
            <person name="Amedeo P."/>
            <person name="Jones K.M."/>
            <person name="Tallon L.J."/>
            <person name="Delcher A.L."/>
            <person name="Salzberg S.L."/>
            <person name="Silva J.C."/>
            <person name="Haas B.J."/>
            <person name="Majoros W.H."/>
            <person name="Farzad M."/>
            <person name="Carlton J.M."/>
            <person name="Smith R.K. Jr."/>
            <person name="Garg J."/>
            <person name="Pearlman R.E."/>
            <person name="Karrer K.M."/>
            <person name="Sun L."/>
            <person name="Manning G."/>
            <person name="Elde N.C."/>
            <person name="Turkewitz A.P."/>
            <person name="Asai D.J."/>
            <person name="Wilkes D.E."/>
            <person name="Wang Y."/>
            <person name="Cai H."/>
            <person name="Collins K."/>
            <person name="Stewart B.A."/>
            <person name="Lee S.R."/>
            <person name="Wilamowska K."/>
            <person name="Weinberg Z."/>
            <person name="Ruzzo W.L."/>
            <person name="Wloga D."/>
            <person name="Gaertig J."/>
            <person name="Frankel J."/>
            <person name="Tsao C.-C."/>
            <person name="Gorovsky M.A."/>
            <person name="Keeling P.J."/>
            <person name="Waller R.F."/>
            <person name="Patron N.J."/>
            <person name="Cherry J.M."/>
            <person name="Stover N.A."/>
            <person name="Krieger C.J."/>
            <person name="del Toro C."/>
            <person name="Ryder H.F."/>
            <person name="Williamson S.C."/>
            <person name="Barbeau R.A."/>
            <person name="Hamilton E.P."/>
            <person name="Orias E."/>
        </authorList>
    </citation>
    <scope>NUCLEOTIDE SEQUENCE [LARGE SCALE GENOMIC DNA]</scope>
    <source>
        <strain evidence="3">SB210</strain>
    </source>
</reference>
<dbReference type="Proteomes" id="UP000009168">
    <property type="component" value="Unassembled WGS sequence"/>
</dbReference>
<evidence type="ECO:0000313" key="2">
    <source>
        <dbReference type="EMBL" id="EAS01765.1"/>
    </source>
</evidence>
<keyword evidence="3" id="KW-1185">Reference proteome</keyword>
<feature type="region of interest" description="Disordered" evidence="1">
    <location>
        <begin position="1"/>
        <end position="119"/>
    </location>
</feature>
<feature type="compositionally biased region" description="Basic and acidic residues" evidence="1">
    <location>
        <begin position="79"/>
        <end position="98"/>
    </location>
</feature>
<name>I7MGN7_TETTS</name>
<organism evidence="2 3">
    <name type="scientific">Tetrahymena thermophila (strain SB210)</name>
    <dbReference type="NCBI Taxonomy" id="312017"/>
    <lineage>
        <taxon>Eukaryota</taxon>
        <taxon>Sar</taxon>
        <taxon>Alveolata</taxon>
        <taxon>Ciliophora</taxon>
        <taxon>Intramacronucleata</taxon>
        <taxon>Oligohymenophorea</taxon>
        <taxon>Hymenostomatida</taxon>
        <taxon>Tetrahymenina</taxon>
        <taxon>Tetrahymenidae</taxon>
        <taxon>Tetrahymena</taxon>
    </lineage>
</organism>
<dbReference type="GeneID" id="7836013"/>
<dbReference type="HOGENOM" id="CLU_426134_0_0_1"/>
<dbReference type="InParanoid" id="I7MGN7"/>
<feature type="compositionally biased region" description="Basic and acidic residues" evidence="1">
    <location>
        <begin position="107"/>
        <end position="119"/>
    </location>
</feature>
<feature type="compositionally biased region" description="Basic residues" evidence="1">
    <location>
        <begin position="1"/>
        <end position="12"/>
    </location>
</feature>
<evidence type="ECO:0000256" key="1">
    <source>
        <dbReference type="SAM" id="MobiDB-lite"/>
    </source>
</evidence>
<feature type="region of interest" description="Disordered" evidence="1">
    <location>
        <begin position="366"/>
        <end position="390"/>
    </location>
</feature>
<gene>
    <name evidence="2" type="ORF">TTHERM_00564110</name>
</gene>
<accession>I7MGN7</accession>
<sequence>MFQKVNKTRPKLKGLFQDASKEQGQFNKIQMTNENQQGQRRQKHHDSSNSNLKQSNQNTQTNQQRQTSKSSEKQVNTSKESKSKDSVREEKDHTELRQSKMSQITLRKSDMSSHSRSVKDLSSLDYLRYKREQSRERGEYYDMGGGVYKNYKYEKLKLQRPEFCFLSSKPLDFFSKSLNSNPNKNCTENAIQSIKRQQDIVNIGMADIKNKSLLLETPVYQEIKQKMQSDILNCQERLYPFEEKQKIKKKLDQLDQFIKEKNNLSTSPSLILQTSINSNNARGDINFPSVQSAKVKDNFLNNENSQRLSQSQMSSQNIKNLESDKKWISPMIRYESLDTVKYKPNQNSISKTDIILKNELFQQGQQGIKQKKQSKYSSENLNRNENGDHDDQQNDAFCLNVINFNKAFKGKGQKMYCLLNTENHNPLKFKNMGDLIKSMNKKSQHLLIVEEFNRLLQLDRIQQAKKRTKKIKTKMDAKIDEQALFNQIITHDYCISSETFLQETFFFEKYIRTDGSIKDRVLYGISNKQNGIDFESYLRFYQIFVFQNTPPDVLIPFISKFFILNQESKFNCITVAQFQQTLKELTNHPQLLDSNECYEKWVKALQEQKIFTYDQNVLMRQKLVEQLLQDTINPNLILKLIFK</sequence>
<evidence type="ECO:0000313" key="3">
    <source>
        <dbReference type="Proteomes" id="UP000009168"/>
    </source>
</evidence>